<dbReference type="Gene3D" id="3.30.450.40">
    <property type="match status" value="1"/>
</dbReference>
<dbReference type="InterPro" id="IPR014757">
    <property type="entry name" value="Tscrpt_reg_IclR_C"/>
</dbReference>
<dbReference type="SUPFAM" id="SSF55781">
    <property type="entry name" value="GAF domain-like"/>
    <property type="match status" value="1"/>
</dbReference>
<evidence type="ECO:0000313" key="7">
    <source>
        <dbReference type="Proteomes" id="UP001501251"/>
    </source>
</evidence>
<dbReference type="InterPro" id="IPR036388">
    <property type="entry name" value="WH-like_DNA-bd_sf"/>
</dbReference>
<dbReference type="PANTHER" id="PTHR30136">
    <property type="entry name" value="HELIX-TURN-HELIX TRANSCRIPTIONAL REGULATOR, ICLR FAMILY"/>
    <property type="match status" value="1"/>
</dbReference>
<dbReference type="Pfam" id="PF09339">
    <property type="entry name" value="HTH_IclR"/>
    <property type="match status" value="1"/>
</dbReference>
<organism evidence="6 7">
    <name type="scientific">Streptosporangium oxazolinicum</name>
    <dbReference type="NCBI Taxonomy" id="909287"/>
    <lineage>
        <taxon>Bacteria</taxon>
        <taxon>Bacillati</taxon>
        <taxon>Actinomycetota</taxon>
        <taxon>Actinomycetes</taxon>
        <taxon>Streptosporangiales</taxon>
        <taxon>Streptosporangiaceae</taxon>
        <taxon>Streptosporangium</taxon>
    </lineage>
</organism>
<keyword evidence="2" id="KW-0238">DNA-binding</keyword>
<reference evidence="7" key="1">
    <citation type="journal article" date="2019" name="Int. J. Syst. Evol. Microbiol.">
        <title>The Global Catalogue of Microorganisms (GCM) 10K type strain sequencing project: providing services to taxonomists for standard genome sequencing and annotation.</title>
        <authorList>
            <consortium name="The Broad Institute Genomics Platform"/>
            <consortium name="The Broad Institute Genome Sequencing Center for Infectious Disease"/>
            <person name="Wu L."/>
            <person name="Ma J."/>
        </authorList>
    </citation>
    <scope>NUCLEOTIDE SEQUENCE [LARGE SCALE GENOMIC DNA]</scope>
    <source>
        <strain evidence="7">JCM 17388</strain>
    </source>
</reference>
<sequence length="258" mass="28604">MSTGEHPAEKRPVKSADRTIELLEALARADRPVTLTELQRDLSYPKSSLYMLLRTLIGRGWVETDRHGMTYSIGVRALLVGTSYLDRDPVVRAAAVVLEQVRADINETVHLARLDGSDVVYLASRESLHHLRFTSRVGRRQPAWATALGRAVLSMRDDGERHIPDVLAPLTKHTVTSRPDLLRELESARSRGYADEREQNTPGLGCVAVPLPYASPVTDAISASVPLVRLDEAHHAQIVTVLSEAARQIVQLFRQEAL</sequence>
<dbReference type="PROSITE" id="PS51077">
    <property type="entry name" value="HTH_ICLR"/>
    <property type="match status" value="1"/>
</dbReference>
<dbReference type="PANTHER" id="PTHR30136:SF24">
    <property type="entry name" value="HTH-TYPE TRANSCRIPTIONAL REPRESSOR ALLR"/>
    <property type="match status" value="1"/>
</dbReference>
<gene>
    <name evidence="6" type="ORF">GCM10022252_40530</name>
</gene>
<keyword evidence="3" id="KW-0804">Transcription</keyword>
<dbReference type="InterPro" id="IPR036390">
    <property type="entry name" value="WH_DNA-bd_sf"/>
</dbReference>
<dbReference type="RefSeq" id="WP_344919521.1">
    <property type="nucleotide sequence ID" value="NZ_BAABAQ010000007.1"/>
</dbReference>
<dbReference type="Proteomes" id="UP001501251">
    <property type="component" value="Unassembled WGS sequence"/>
</dbReference>
<dbReference type="SUPFAM" id="SSF46785">
    <property type="entry name" value="Winged helix' DNA-binding domain"/>
    <property type="match status" value="1"/>
</dbReference>
<dbReference type="Gene3D" id="1.10.10.10">
    <property type="entry name" value="Winged helix-like DNA-binding domain superfamily/Winged helix DNA-binding domain"/>
    <property type="match status" value="1"/>
</dbReference>
<evidence type="ECO:0000256" key="2">
    <source>
        <dbReference type="ARBA" id="ARBA00023125"/>
    </source>
</evidence>
<evidence type="ECO:0000259" key="5">
    <source>
        <dbReference type="PROSITE" id="PS51078"/>
    </source>
</evidence>
<dbReference type="InterPro" id="IPR029016">
    <property type="entry name" value="GAF-like_dom_sf"/>
</dbReference>
<feature type="domain" description="IclR-ED" evidence="5">
    <location>
        <begin position="76"/>
        <end position="255"/>
    </location>
</feature>
<accession>A0ABP8B0J1</accession>
<evidence type="ECO:0000313" key="6">
    <source>
        <dbReference type="EMBL" id="GAA4195149.1"/>
    </source>
</evidence>
<protein>
    <submittedName>
        <fullName evidence="6">IclR family transcriptional regulator</fullName>
    </submittedName>
</protein>
<dbReference type="InterPro" id="IPR005471">
    <property type="entry name" value="Tscrpt_reg_IclR_N"/>
</dbReference>
<keyword evidence="7" id="KW-1185">Reference proteome</keyword>
<dbReference type="Pfam" id="PF01614">
    <property type="entry name" value="IclR_C"/>
    <property type="match status" value="1"/>
</dbReference>
<evidence type="ECO:0000256" key="3">
    <source>
        <dbReference type="ARBA" id="ARBA00023163"/>
    </source>
</evidence>
<dbReference type="SMART" id="SM00346">
    <property type="entry name" value="HTH_ICLR"/>
    <property type="match status" value="1"/>
</dbReference>
<dbReference type="PROSITE" id="PS51078">
    <property type="entry name" value="ICLR_ED"/>
    <property type="match status" value="1"/>
</dbReference>
<dbReference type="EMBL" id="BAABAQ010000007">
    <property type="protein sequence ID" value="GAA4195149.1"/>
    <property type="molecule type" value="Genomic_DNA"/>
</dbReference>
<keyword evidence="1" id="KW-0805">Transcription regulation</keyword>
<name>A0ABP8B0J1_9ACTN</name>
<evidence type="ECO:0000256" key="1">
    <source>
        <dbReference type="ARBA" id="ARBA00023015"/>
    </source>
</evidence>
<feature type="domain" description="HTH iclR-type" evidence="4">
    <location>
        <begin position="13"/>
        <end position="75"/>
    </location>
</feature>
<dbReference type="InterPro" id="IPR050707">
    <property type="entry name" value="HTH_MetabolicPath_Reg"/>
</dbReference>
<evidence type="ECO:0000259" key="4">
    <source>
        <dbReference type="PROSITE" id="PS51077"/>
    </source>
</evidence>
<comment type="caution">
    <text evidence="6">The sequence shown here is derived from an EMBL/GenBank/DDBJ whole genome shotgun (WGS) entry which is preliminary data.</text>
</comment>
<proteinExistence type="predicted"/>